<dbReference type="AlphaFoldDB" id="B9CM85"/>
<comment type="caution">
    <text evidence="1">The sequence shown here is derived from an EMBL/GenBank/DDBJ whole genome shotgun (WGS) entry which is preliminary data.</text>
</comment>
<dbReference type="Proteomes" id="UP000004070">
    <property type="component" value="Unassembled WGS sequence"/>
</dbReference>
<dbReference type="EMBL" id="ACFE01000002">
    <property type="protein sequence ID" value="EEE17311.1"/>
    <property type="molecule type" value="Genomic_DNA"/>
</dbReference>
<reference evidence="1 2" key="1">
    <citation type="submission" date="2009-01" db="EMBL/GenBank/DDBJ databases">
        <authorList>
            <person name="Madupu R."/>
            <person name="Sebastian Y."/>
            <person name="Durkin A.S."/>
            <person name="Torralba M."/>
            <person name="Methe B."/>
            <person name="Sutton G.G."/>
            <person name="Strausberg R.L."/>
            <person name="Nelson K.E."/>
        </authorList>
    </citation>
    <scope>NUCLEOTIDE SEQUENCE [LARGE SCALE GENOMIC DNA]</scope>
    <source>
        <strain evidence="2">ATCC 49626 / DSM 7090 / CCUG 31168 / JCM 10299 / NBRC 15546 / VPI D140H-11A</strain>
    </source>
</reference>
<evidence type="ECO:0000313" key="1">
    <source>
        <dbReference type="EMBL" id="EEE17311.1"/>
    </source>
</evidence>
<proteinExistence type="predicted"/>
<name>B9CM85_LANR4</name>
<accession>B9CM85</accession>
<evidence type="ECO:0000313" key="2">
    <source>
        <dbReference type="Proteomes" id="UP000004070"/>
    </source>
</evidence>
<organism evidence="1 2">
    <name type="scientific">Lancefieldella rimae (strain ATCC 49626 / DSM 7090 / CCUG 31168 / NBRC 15546 / VPI D140H-11A)</name>
    <name type="common">Atopobium rimae</name>
    <dbReference type="NCBI Taxonomy" id="553184"/>
    <lineage>
        <taxon>Bacteria</taxon>
        <taxon>Bacillati</taxon>
        <taxon>Actinomycetota</taxon>
        <taxon>Coriobacteriia</taxon>
        <taxon>Coriobacteriales</taxon>
        <taxon>Atopobiaceae</taxon>
        <taxon>Lancefieldella</taxon>
    </lineage>
</organism>
<gene>
    <name evidence="1" type="ORF">ATORI0001_1424</name>
</gene>
<sequence>MQRKRLRCICVAKKTREMKFLNPQDADASNIGVLLLLQIKKFSLY</sequence>
<protein>
    <submittedName>
        <fullName evidence="1">Uncharacterized protein</fullName>
    </submittedName>
</protein>